<dbReference type="PANTHER" id="PTHR41349:SF1">
    <property type="entry name" value="PROTEIN CBG08683"/>
    <property type="match status" value="1"/>
</dbReference>
<gene>
    <name evidence="3" type="ORF">SAMN06265379_102193</name>
</gene>
<dbReference type="Proteomes" id="UP000319040">
    <property type="component" value="Unassembled WGS sequence"/>
</dbReference>
<reference evidence="3 4" key="1">
    <citation type="submission" date="2017-05" db="EMBL/GenBank/DDBJ databases">
        <authorList>
            <person name="Varghese N."/>
            <person name="Submissions S."/>
        </authorList>
    </citation>
    <scope>NUCLEOTIDE SEQUENCE [LARGE SCALE GENOMIC DNA]</scope>
    <source>
        <strain evidence="3 4">DSM 27040</strain>
    </source>
</reference>
<evidence type="ECO:0000313" key="3">
    <source>
        <dbReference type="EMBL" id="SMO51945.1"/>
    </source>
</evidence>
<keyword evidence="3" id="KW-0378">Hydrolase</keyword>
<dbReference type="SUPFAM" id="SSF56219">
    <property type="entry name" value="DNase I-like"/>
    <property type="match status" value="1"/>
</dbReference>
<accession>A0A521BY18</accession>
<evidence type="ECO:0000259" key="2">
    <source>
        <dbReference type="Pfam" id="PF03372"/>
    </source>
</evidence>
<dbReference type="AlphaFoldDB" id="A0A521BY18"/>
<protein>
    <submittedName>
        <fullName evidence="3">Exonuclease III</fullName>
    </submittedName>
</protein>
<organism evidence="3 4">
    <name type="scientific">Saccharicrinis carchari</name>
    <dbReference type="NCBI Taxonomy" id="1168039"/>
    <lineage>
        <taxon>Bacteria</taxon>
        <taxon>Pseudomonadati</taxon>
        <taxon>Bacteroidota</taxon>
        <taxon>Bacteroidia</taxon>
        <taxon>Marinilabiliales</taxon>
        <taxon>Marinilabiliaceae</taxon>
        <taxon>Saccharicrinis</taxon>
    </lineage>
</organism>
<sequence>MKRIKIMIALSVCSMMGLSFSCMDQPRTAKAEQTDTLKVLAWNIWHGGHSKAYPGIGCEGTIGILKHSNADVILMVETYGAVHQVADSLGYYHRLLSSNLSVFSRYPITKTYTFPDSISTFNFGGVQIDVEGQPVRVFDTWLHYLPDTRLAPVEKSEEQIIAWEEAGSRDEEIRTILNVLQPFLVQSDSIPVIIGGDFNSHSHLDWTVAARDMYHHGGAVVRWPVSAMLEEAGFKDSFREIHPNPAQYPGVTWLSGIGEDAPQRFDRIDYIYSHGNSIKTIHSETYNANLGDTLQMEGRDFFYASDHGFVLSTFKINR</sequence>
<dbReference type="RefSeq" id="WP_221929369.1">
    <property type="nucleotide sequence ID" value="NZ_FXTB01000002.1"/>
</dbReference>
<keyword evidence="3" id="KW-0269">Exonuclease</keyword>
<dbReference type="PANTHER" id="PTHR41349">
    <property type="match status" value="1"/>
</dbReference>
<feature type="signal peptide" evidence="1">
    <location>
        <begin position="1"/>
        <end position="24"/>
    </location>
</feature>
<dbReference type="InterPro" id="IPR036691">
    <property type="entry name" value="Endo/exonu/phosph_ase_sf"/>
</dbReference>
<evidence type="ECO:0000256" key="1">
    <source>
        <dbReference type="SAM" id="SignalP"/>
    </source>
</evidence>
<dbReference type="PROSITE" id="PS51257">
    <property type="entry name" value="PROKAR_LIPOPROTEIN"/>
    <property type="match status" value="1"/>
</dbReference>
<dbReference type="InterPro" id="IPR005135">
    <property type="entry name" value="Endo/exonuclease/phosphatase"/>
</dbReference>
<dbReference type="GO" id="GO:0004527">
    <property type="term" value="F:exonuclease activity"/>
    <property type="evidence" value="ECO:0007669"/>
    <property type="project" value="UniProtKB-KW"/>
</dbReference>
<keyword evidence="4" id="KW-1185">Reference proteome</keyword>
<dbReference type="Pfam" id="PF03372">
    <property type="entry name" value="Exo_endo_phos"/>
    <property type="match status" value="1"/>
</dbReference>
<dbReference type="EMBL" id="FXTB01000002">
    <property type="protein sequence ID" value="SMO51945.1"/>
    <property type="molecule type" value="Genomic_DNA"/>
</dbReference>
<name>A0A521BY18_SACCC</name>
<keyword evidence="1" id="KW-0732">Signal</keyword>
<feature type="chain" id="PRO_5021732174" evidence="1">
    <location>
        <begin position="25"/>
        <end position="318"/>
    </location>
</feature>
<keyword evidence="3" id="KW-0540">Nuclease</keyword>
<dbReference type="Gene3D" id="3.60.10.10">
    <property type="entry name" value="Endonuclease/exonuclease/phosphatase"/>
    <property type="match status" value="1"/>
</dbReference>
<proteinExistence type="predicted"/>
<feature type="domain" description="Endonuclease/exonuclease/phosphatase" evidence="2">
    <location>
        <begin position="41"/>
        <end position="307"/>
    </location>
</feature>
<evidence type="ECO:0000313" key="4">
    <source>
        <dbReference type="Proteomes" id="UP000319040"/>
    </source>
</evidence>